<keyword evidence="2" id="KW-0489">Methyltransferase</keyword>
<dbReference type="Gene3D" id="3.40.50.150">
    <property type="entry name" value="Vaccinia Virus protein VP39"/>
    <property type="match status" value="1"/>
</dbReference>
<sequence>MQTMFSKIQGYEIGYTNKEEFNILKDEIFNKEIYNVNVTINPGVILDLGSHIGLSILYFKIKYPNAKITGFEPNSNIFPILQENVECNGLGNIELHNIALGSKDEVRTFYIDNSGNNSFSTGSFSKDAWNGTQISTPISVRCEQLSKYITEEIDILKMDIEGAETEVLKELVKSQKLSFIGNILIEYHPMNNGNARNLLKLLNENGFETKMKADDYGTSLINILAKNISKKSS</sequence>
<evidence type="ECO:0000313" key="3">
    <source>
        <dbReference type="Proteomes" id="UP000034140"/>
    </source>
</evidence>
<dbReference type="InterPro" id="IPR052514">
    <property type="entry name" value="SAM-dependent_MTase"/>
</dbReference>
<evidence type="ECO:0000313" key="2">
    <source>
        <dbReference type="EMBL" id="KKP90074.1"/>
    </source>
</evidence>
<gene>
    <name evidence="2" type="ORF">UR96_C0047G0004</name>
</gene>
<reference evidence="2 3" key="1">
    <citation type="journal article" date="2015" name="Nature">
        <title>rRNA introns, odd ribosomes, and small enigmatic genomes across a large radiation of phyla.</title>
        <authorList>
            <person name="Brown C.T."/>
            <person name="Hug L.A."/>
            <person name="Thomas B.C."/>
            <person name="Sharon I."/>
            <person name="Castelle C.J."/>
            <person name="Singh A."/>
            <person name="Wilkins M.J."/>
            <person name="Williams K.H."/>
            <person name="Banfield J.F."/>
        </authorList>
    </citation>
    <scope>NUCLEOTIDE SEQUENCE [LARGE SCALE GENOMIC DNA]</scope>
</reference>
<dbReference type="Pfam" id="PF05050">
    <property type="entry name" value="Methyltransf_21"/>
    <property type="match status" value="1"/>
</dbReference>
<proteinExistence type="predicted"/>
<name>A0A0G0D727_9BACT</name>
<keyword evidence="2" id="KW-0808">Transferase</keyword>
<dbReference type="InterPro" id="IPR006342">
    <property type="entry name" value="FkbM_mtfrase"/>
</dbReference>
<feature type="domain" description="Methyltransferase FkbM" evidence="1">
    <location>
        <begin position="47"/>
        <end position="208"/>
    </location>
</feature>
<organism evidence="2 3">
    <name type="scientific">candidate division WS6 bacterium GW2011_GWC1_36_11</name>
    <dbReference type="NCBI Taxonomy" id="1619090"/>
    <lineage>
        <taxon>Bacteria</taxon>
        <taxon>Candidatus Dojkabacteria</taxon>
    </lineage>
</organism>
<dbReference type="AlphaFoldDB" id="A0A0G0D727"/>
<dbReference type="InterPro" id="IPR029063">
    <property type="entry name" value="SAM-dependent_MTases_sf"/>
</dbReference>
<dbReference type="PANTHER" id="PTHR34203">
    <property type="entry name" value="METHYLTRANSFERASE, FKBM FAMILY PROTEIN"/>
    <property type="match status" value="1"/>
</dbReference>
<dbReference type="PATRIC" id="fig|1619090.3.peg.725"/>
<dbReference type="Proteomes" id="UP000034140">
    <property type="component" value="Unassembled WGS sequence"/>
</dbReference>
<accession>A0A0G0D727</accession>
<dbReference type="EMBL" id="LBRE01000047">
    <property type="protein sequence ID" value="KKP90074.1"/>
    <property type="molecule type" value="Genomic_DNA"/>
</dbReference>
<evidence type="ECO:0000259" key="1">
    <source>
        <dbReference type="Pfam" id="PF05050"/>
    </source>
</evidence>
<dbReference type="NCBIfam" id="TIGR01444">
    <property type="entry name" value="fkbM_fam"/>
    <property type="match status" value="1"/>
</dbReference>
<dbReference type="SUPFAM" id="SSF53335">
    <property type="entry name" value="S-adenosyl-L-methionine-dependent methyltransferases"/>
    <property type="match status" value="1"/>
</dbReference>
<dbReference type="PANTHER" id="PTHR34203:SF15">
    <property type="entry name" value="SLL1173 PROTEIN"/>
    <property type="match status" value="1"/>
</dbReference>
<comment type="caution">
    <text evidence="2">The sequence shown here is derived from an EMBL/GenBank/DDBJ whole genome shotgun (WGS) entry which is preliminary data.</text>
</comment>
<dbReference type="GO" id="GO:0008168">
    <property type="term" value="F:methyltransferase activity"/>
    <property type="evidence" value="ECO:0007669"/>
    <property type="project" value="UniProtKB-KW"/>
</dbReference>
<dbReference type="GO" id="GO:0032259">
    <property type="term" value="P:methylation"/>
    <property type="evidence" value="ECO:0007669"/>
    <property type="project" value="UniProtKB-KW"/>
</dbReference>
<protein>
    <submittedName>
        <fullName evidence="2">Methyltransferase FkbM family protein</fullName>
    </submittedName>
</protein>